<feature type="region of interest" description="Disordered" evidence="1">
    <location>
        <begin position="420"/>
        <end position="462"/>
    </location>
</feature>
<feature type="compositionally biased region" description="Basic residues" evidence="1">
    <location>
        <begin position="420"/>
        <end position="431"/>
    </location>
</feature>
<proteinExistence type="predicted"/>
<dbReference type="Pfam" id="PF14309">
    <property type="entry name" value="DUF4378"/>
    <property type="match status" value="1"/>
</dbReference>
<dbReference type="Proteomes" id="UP001227230">
    <property type="component" value="Chromosome 16"/>
</dbReference>
<gene>
    <name evidence="4" type="ORF">VitviT2T_024913</name>
</gene>
<feature type="region of interest" description="Disordered" evidence="1">
    <location>
        <begin position="479"/>
        <end position="534"/>
    </location>
</feature>
<evidence type="ECO:0000259" key="3">
    <source>
        <dbReference type="Pfam" id="PF14383"/>
    </source>
</evidence>
<feature type="region of interest" description="Disordered" evidence="1">
    <location>
        <begin position="1"/>
        <end position="37"/>
    </location>
</feature>
<evidence type="ECO:0000256" key="1">
    <source>
        <dbReference type="SAM" id="MobiDB-lite"/>
    </source>
</evidence>
<protein>
    <recommendedName>
        <fullName evidence="6">DUF3741 domain-containing protein</fullName>
    </recommendedName>
</protein>
<feature type="compositionally biased region" description="Gly residues" evidence="1">
    <location>
        <begin position="17"/>
        <end position="30"/>
    </location>
</feature>
<feature type="compositionally biased region" description="Basic and acidic residues" evidence="1">
    <location>
        <begin position="435"/>
        <end position="445"/>
    </location>
</feature>
<feature type="domain" description="DUF3741" evidence="3">
    <location>
        <begin position="137"/>
        <end position="165"/>
    </location>
</feature>
<sequence length="727" mass="81084">MGKDWHWGGRSTKRGGGEGGGRPEGGGGGATTSCGGDKNNSATPSGCMSAVLQFFDFHQFQFVLHQPQPPLKPHSFLPEDPTLLKGVEAPRNSLESEESSLSSMSKEEEENLNIPVGIQIKTSGDTRLKVGATNDLSSESSCSPATKTPNLVARLMGLDLLPDDSLSPSSSSHQATQLPLGKSHFLHLQLQNSKRQPLQHRPSCHHRCFLDNDFMGTRSLPETPRISSARRSDVDHRLSLQINKENIGTSEELELSRSLSILSKRKEMMKHEDERSPSHYAKQIVKQVKESVGRRAGLDITNTVKFRDQGRDHEHAAPNKSKKNPKVCSKSGDEFSPSKQHSTPSCSPRLRFLETKTKPLSTSSTKDQKPHSPKPLSPLSSSSMDNHSQVKIPLKLKVQPLQNHHHNQQSPIKKCKKATGQHFGARLKKSPKTSETIRNKQEEPFVRPSTAKNPNHSDKKCKKTPLSTDLLNIAVPNLVPFKKEPSPPTTKIPQKQMHGGQSSKCSSSLSSCGTPKYEEEARHMPAAREKESEEKAMTTTQAQGAAEFQYISRILKRTGLDRDTPVSSIQFFSPSLPLHPSIFHQLEKPHATTPHPANPLLIFHLVNEFLPEILKPHVKNCHEMRGWELYEKLYEKIGSIKCWNCEVLEDIDAMVDEDLPKWKLRRARGYAEEEEEEIVAEIERDILEKLVHETTVDYGVGVRTETALLHCEYVTEATKQCLTPSHG</sequence>
<feature type="compositionally biased region" description="Polar residues" evidence="1">
    <location>
        <begin position="337"/>
        <end position="346"/>
    </location>
</feature>
<accession>A0ABY9DH75</accession>
<evidence type="ECO:0000313" key="4">
    <source>
        <dbReference type="EMBL" id="WKA07045.1"/>
    </source>
</evidence>
<evidence type="ECO:0008006" key="6">
    <source>
        <dbReference type="Google" id="ProtNLM"/>
    </source>
</evidence>
<name>A0ABY9DH75_VITVI</name>
<dbReference type="InterPro" id="IPR025486">
    <property type="entry name" value="DUF4378"/>
</dbReference>
<organism evidence="4 5">
    <name type="scientific">Vitis vinifera</name>
    <name type="common">Grape</name>
    <dbReference type="NCBI Taxonomy" id="29760"/>
    <lineage>
        <taxon>Eukaryota</taxon>
        <taxon>Viridiplantae</taxon>
        <taxon>Streptophyta</taxon>
        <taxon>Embryophyta</taxon>
        <taxon>Tracheophyta</taxon>
        <taxon>Spermatophyta</taxon>
        <taxon>Magnoliopsida</taxon>
        <taxon>eudicotyledons</taxon>
        <taxon>Gunneridae</taxon>
        <taxon>Pentapetalae</taxon>
        <taxon>rosids</taxon>
        <taxon>Vitales</taxon>
        <taxon>Vitaceae</taxon>
        <taxon>Viteae</taxon>
        <taxon>Vitis</taxon>
    </lineage>
</organism>
<feature type="region of interest" description="Disordered" evidence="1">
    <location>
        <begin position="303"/>
        <end position="388"/>
    </location>
</feature>
<feature type="compositionally biased region" description="Low complexity" evidence="1">
    <location>
        <begin position="502"/>
        <end position="512"/>
    </location>
</feature>
<feature type="compositionally biased region" description="Basic and acidic residues" evidence="1">
    <location>
        <begin position="305"/>
        <end position="317"/>
    </location>
</feature>
<evidence type="ECO:0000259" key="2">
    <source>
        <dbReference type="Pfam" id="PF14309"/>
    </source>
</evidence>
<evidence type="ECO:0000313" key="5">
    <source>
        <dbReference type="Proteomes" id="UP001227230"/>
    </source>
</evidence>
<keyword evidence="5" id="KW-1185">Reference proteome</keyword>
<dbReference type="InterPro" id="IPR032795">
    <property type="entry name" value="DUF3741-assoc"/>
</dbReference>
<dbReference type="EMBL" id="CP126663">
    <property type="protein sequence ID" value="WKA07045.1"/>
    <property type="molecule type" value="Genomic_DNA"/>
</dbReference>
<feature type="region of interest" description="Disordered" evidence="1">
    <location>
        <begin position="88"/>
        <end position="110"/>
    </location>
</feature>
<reference evidence="4 5" key="1">
    <citation type="journal article" date="2023" name="Hortic Res">
        <title>The complete reference genome for grapevine (Vitis vinifera L.) genetics and breeding.</title>
        <authorList>
            <person name="Shi X."/>
            <person name="Cao S."/>
            <person name="Wang X."/>
            <person name="Huang S."/>
            <person name="Wang Y."/>
            <person name="Liu Z."/>
            <person name="Liu W."/>
            <person name="Leng X."/>
            <person name="Peng Y."/>
            <person name="Wang N."/>
            <person name="Wang Y."/>
            <person name="Ma Z."/>
            <person name="Xu X."/>
            <person name="Zhang F."/>
            <person name="Xue H."/>
            <person name="Zhong H."/>
            <person name="Wang Y."/>
            <person name="Zhang K."/>
            <person name="Velt A."/>
            <person name="Avia K."/>
            <person name="Holtgrawe D."/>
            <person name="Grimplet J."/>
            <person name="Matus J.T."/>
            <person name="Ware D."/>
            <person name="Wu X."/>
            <person name="Wang H."/>
            <person name="Liu C."/>
            <person name="Fang Y."/>
            <person name="Rustenholz C."/>
            <person name="Cheng Z."/>
            <person name="Xiao H."/>
            <person name="Zhou Y."/>
        </authorList>
    </citation>
    <scope>NUCLEOTIDE SEQUENCE [LARGE SCALE GENOMIC DNA]</scope>
    <source>
        <strain evidence="5">cv. Pinot noir / PN40024</strain>
        <tissue evidence="4">Leaf</tissue>
    </source>
</reference>
<feature type="domain" description="DUF4378" evidence="2">
    <location>
        <begin position="547"/>
        <end position="693"/>
    </location>
</feature>
<dbReference type="PANTHER" id="PTHR37751">
    <property type="entry name" value="LOW PROTEIN: M-PHASE INDUCER PHOSPHATASE-LIKE PROTEIN"/>
    <property type="match status" value="1"/>
</dbReference>
<dbReference type="PANTHER" id="PTHR37751:SF1">
    <property type="entry name" value="LOW PROTEIN: M-PHASE INDUCER PHOSPHATASE-LIKE PROTEIN"/>
    <property type="match status" value="1"/>
</dbReference>
<dbReference type="Pfam" id="PF14383">
    <property type="entry name" value="VARLMGL"/>
    <property type="match status" value="1"/>
</dbReference>
<feature type="compositionally biased region" description="Basic and acidic residues" evidence="1">
    <location>
        <begin position="516"/>
        <end position="534"/>
    </location>
</feature>